<feature type="domain" description="Peptidase M16 N-terminal" evidence="5">
    <location>
        <begin position="14"/>
        <end position="161"/>
    </location>
</feature>
<dbReference type="Pfam" id="PF05193">
    <property type="entry name" value="Peptidase_M16_C"/>
    <property type="match status" value="1"/>
</dbReference>
<keyword evidence="3" id="KW-0645">Protease</keyword>
<comment type="cofactor">
    <cofactor evidence="1">
        <name>Zn(2+)</name>
        <dbReference type="ChEBI" id="CHEBI:29105"/>
    </cofactor>
</comment>
<keyword evidence="3" id="KW-0378">Hydrolase</keyword>
<name>A0A7Y0HDJ2_9PROT</name>
<dbReference type="GO" id="GO:0046872">
    <property type="term" value="F:metal ion binding"/>
    <property type="evidence" value="ECO:0007669"/>
    <property type="project" value="InterPro"/>
</dbReference>
<keyword evidence="8" id="KW-1185">Reference proteome</keyword>
<dbReference type="GO" id="GO:0004222">
    <property type="term" value="F:metalloendopeptidase activity"/>
    <property type="evidence" value="ECO:0007669"/>
    <property type="project" value="InterPro"/>
</dbReference>
<evidence type="ECO:0000259" key="5">
    <source>
        <dbReference type="Pfam" id="PF00675"/>
    </source>
</evidence>
<keyword evidence="3" id="KW-0482">Metalloprotease</keyword>
<dbReference type="FunFam" id="3.30.830.10:FF:000008">
    <property type="entry name" value="Mitochondrial-processing peptidase subunit beta"/>
    <property type="match status" value="1"/>
</dbReference>
<comment type="similarity">
    <text evidence="2 4">Belongs to the peptidase M16 family.</text>
</comment>
<dbReference type="PROSITE" id="PS00143">
    <property type="entry name" value="INSULINASE"/>
    <property type="match status" value="1"/>
</dbReference>
<dbReference type="EMBL" id="JABBNT010000001">
    <property type="protein sequence ID" value="NMM43715.1"/>
    <property type="molecule type" value="Genomic_DNA"/>
</dbReference>
<dbReference type="InterPro" id="IPR050361">
    <property type="entry name" value="MPP/UQCRC_Complex"/>
</dbReference>
<organism evidence="7 8">
    <name type="scientific">Pacificispira spongiicola</name>
    <dbReference type="NCBI Taxonomy" id="2729598"/>
    <lineage>
        <taxon>Bacteria</taxon>
        <taxon>Pseudomonadati</taxon>
        <taxon>Pseudomonadota</taxon>
        <taxon>Alphaproteobacteria</taxon>
        <taxon>Rhodospirillales</taxon>
        <taxon>Rhodospirillaceae</taxon>
        <taxon>Pacificispira</taxon>
    </lineage>
</organism>
<dbReference type="InterPro" id="IPR011249">
    <property type="entry name" value="Metalloenz_LuxS/M16"/>
</dbReference>
<dbReference type="Proteomes" id="UP000539372">
    <property type="component" value="Unassembled WGS sequence"/>
</dbReference>
<gene>
    <name evidence="7" type="ORF">HH303_04450</name>
</gene>
<feature type="domain" description="Peptidase M16 C-terminal" evidence="6">
    <location>
        <begin position="169"/>
        <end position="339"/>
    </location>
</feature>
<dbReference type="InterPro" id="IPR007863">
    <property type="entry name" value="Peptidase_M16_C"/>
</dbReference>
<protein>
    <submittedName>
        <fullName evidence="7">Insulinase family protein</fullName>
    </submittedName>
</protein>
<evidence type="ECO:0000313" key="7">
    <source>
        <dbReference type="EMBL" id="NMM43715.1"/>
    </source>
</evidence>
<dbReference type="Gene3D" id="3.30.830.10">
    <property type="entry name" value="Metalloenzyme, LuxS/M16 peptidase-like"/>
    <property type="match status" value="2"/>
</dbReference>
<reference evidence="7 8" key="1">
    <citation type="submission" date="2020-04" db="EMBL/GenBank/DDBJ databases">
        <title>Rhodospirillaceae bacterium KN72 isolated from deep sea.</title>
        <authorList>
            <person name="Zhang D.-C."/>
        </authorList>
    </citation>
    <scope>NUCLEOTIDE SEQUENCE [LARGE SCALE GENOMIC DNA]</scope>
    <source>
        <strain evidence="7 8">KN72</strain>
    </source>
</reference>
<dbReference type="SUPFAM" id="SSF63411">
    <property type="entry name" value="LuxS/MPP-like metallohydrolase"/>
    <property type="match status" value="2"/>
</dbReference>
<comment type="caution">
    <text evidence="7">The sequence shown here is derived from an EMBL/GenBank/DDBJ whole genome shotgun (WGS) entry which is preliminary data.</text>
</comment>
<dbReference type="PANTHER" id="PTHR11851:SF49">
    <property type="entry name" value="MITOCHONDRIAL-PROCESSING PEPTIDASE SUBUNIT ALPHA"/>
    <property type="match status" value="1"/>
</dbReference>
<sequence>MTTARVSTLDSGLRVATDSMPGVGTASIGVWVGAGTRAEPKEINGVAHFLEHMAFKGTATRTARRIAEEIEAVGGHLNAYTARENTAYYAKVLADDLPLAVDIVADILQNPSFDPQELERERGVILQEIGQCFDTPDDIVYDRFQEVAYPDQAMGRPVLGTVDTVKAMPRESIQGFMTNRYAGENMVLCAAGKVDHDSFVDLAREKFKTVGPARDTDITPSRYTGGEYREDRDSEQVHLLLGFEGPSFEGRDYYTAGVLSALLGGGMSSRLFQSIREERGLVYSIYSFAWTFADSGLFGIYAGTGEDDVVELVPVVADEITTLADTLTDEEIERAITQMRASLIMARESSGARSDQLGNQILIHGRPMSVEEQVAAVEAVDKTALQALARRMFTTAPTVAAIGPVSKLETYERIADRLRA</sequence>
<evidence type="ECO:0000256" key="3">
    <source>
        <dbReference type="ARBA" id="ARBA00023049"/>
    </source>
</evidence>
<dbReference type="GO" id="GO:0006508">
    <property type="term" value="P:proteolysis"/>
    <property type="evidence" value="ECO:0007669"/>
    <property type="project" value="InterPro"/>
</dbReference>
<evidence type="ECO:0000256" key="2">
    <source>
        <dbReference type="ARBA" id="ARBA00007261"/>
    </source>
</evidence>
<proteinExistence type="inferred from homology"/>
<dbReference type="Pfam" id="PF00675">
    <property type="entry name" value="Peptidase_M16"/>
    <property type="match status" value="1"/>
</dbReference>
<evidence type="ECO:0000313" key="8">
    <source>
        <dbReference type="Proteomes" id="UP000539372"/>
    </source>
</evidence>
<dbReference type="RefSeq" id="WP_169623973.1">
    <property type="nucleotide sequence ID" value="NZ_JABBNT010000001.1"/>
</dbReference>
<evidence type="ECO:0000259" key="6">
    <source>
        <dbReference type="Pfam" id="PF05193"/>
    </source>
</evidence>
<accession>A0A7Y0HDJ2</accession>
<dbReference type="PANTHER" id="PTHR11851">
    <property type="entry name" value="METALLOPROTEASE"/>
    <property type="match status" value="1"/>
</dbReference>
<evidence type="ECO:0000256" key="4">
    <source>
        <dbReference type="RuleBase" id="RU004447"/>
    </source>
</evidence>
<dbReference type="AlphaFoldDB" id="A0A7Y0HDJ2"/>
<evidence type="ECO:0000256" key="1">
    <source>
        <dbReference type="ARBA" id="ARBA00001947"/>
    </source>
</evidence>
<dbReference type="InterPro" id="IPR011765">
    <property type="entry name" value="Pept_M16_N"/>
</dbReference>
<dbReference type="InterPro" id="IPR001431">
    <property type="entry name" value="Pept_M16_Zn_BS"/>
</dbReference>